<dbReference type="PRINTS" id="PR01438">
    <property type="entry name" value="UNVRSLSTRESS"/>
</dbReference>
<organism evidence="2 3">
    <name type="scientific">Mesorhizobium tianshanense</name>
    <dbReference type="NCBI Taxonomy" id="39844"/>
    <lineage>
        <taxon>Bacteria</taxon>
        <taxon>Pseudomonadati</taxon>
        <taxon>Pseudomonadota</taxon>
        <taxon>Alphaproteobacteria</taxon>
        <taxon>Hyphomicrobiales</taxon>
        <taxon>Phyllobacteriaceae</taxon>
        <taxon>Mesorhizobium</taxon>
    </lineage>
</organism>
<evidence type="ECO:0000256" key="1">
    <source>
        <dbReference type="ARBA" id="ARBA00008791"/>
    </source>
</evidence>
<protein>
    <recommendedName>
        <fullName evidence="4">Universal stress protein family protein</fullName>
    </recommendedName>
</protein>
<keyword evidence="3" id="KW-1185">Reference proteome</keyword>
<accession>A0A562MAZ4</accession>
<dbReference type="Gene3D" id="3.40.50.12370">
    <property type="match status" value="1"/>
</dbReference>
<dbReference type="CDD" id="cd00293">
    <property type="entry name" value="USP-like"/>
    <property type="match status" value="1"/>
</dbReference>
<dbReference type="InterPro" id="IPR006015">
    <property type="entry name" value="Universal_stress_UspA"/>
</dbReference>
<comment type="caution">
    <text evidence="2">The sequence shown here is derived from an EMBL/GenBank/DDBJ whole genome shotgun (WGS) entry which is preliminary data.</text>
</comment>
<dbReference type="SUPFAM" id="SSF52402">
    <property type="entry name" value="Adenine nucleotide alpha hydrolases-like"/>
    <property type="match status" value="2"/>
</dbReference>
<gene>
    <name evidence="2" type="ORF">IQ26_07593</name>
</gene>
<dbReference type="RefSeq" id="WP_240547466.1">
    <property type="nucleotide sequence ID" value="NZ_BSPF01000046.1"/>
</dbReference>
<reference evidence="2 3" key="1">
    <citation type="journal article" date="2015" name="Stand. Genomic Sci.">
        <title>Genomic Encyclopedia of Bacterial and Archaeal Type Strains, Phase III: the genomes of soil and plant-associated and newly described type strains.</title>
        <authorList>
            <person name="Whitman W.B."/>
            <person name="Woyke T."/>
            <person name="Klenk H.P."/>
            <person name="Zhou Y."/>
            <person name="Lilburn T.G."/>
            <person name="Beck B.J."/>
            <person name="De Vos P."/>
            <person name="Vandamme P."/>
            <person name="Eisen J.A."/>
            <person name="Garrity G."/>
            <person name="Hugenholtz P."/>
            <person name="Kyrpides N.C."/>
        </authorList>
    </citation>
    <scope>NUCLEOTIDE SEQUENCE [LARGE SCALE GENOMIC DNA]</scope>
    <source>
        <strain evidence="2 3">CGMCC 1.2546</strain>
    </source>
</reference>
<dbReference type="Proteomes" id="UP000317122">
    <property type="component" value="Unassembled WGS sequence"/>
</dbReference>
<comment type="similarity">
    <text evidence="1">Belongs to the universal stress protein A family.</text>
</comment>
<sequence length="266" mass="29323">MSYEEIMSYKDIIVYLDASDLNEPRVETAIKIAKQHRAKLIGVDISTAAAFEGDKRERAEAIQDTFEKMVRRAGLEAECRVAGRSAETALELFSHCADLIVSSQPHTDSAHLAAATVPKDVLLTAGVPMLILPVGWEAKETIGRSILLAWNFSRESTRALHDSMPMLARAERVTLFVFDAGFDPHSSEVLDVVAHLRRHGIKVTVEGWRDTGEVDAIDAMFASLDREETDLIVAGAYGHSPLWESLFGGVSEELLHNITMPVVMSH</sequence>
<evidence type="ECO:0000313" key="3">
    <source>
        <dbReference type="Proteomes" id="UP000317122"/>
    </source>
</evidence>
<evidence type="ECO:0000313" key="2">
    <source>
        <dbReference type="EMBL" id="TWI17074.1"/>
    </source>
</evidence>
<dbReference type="AlphaFoldDB" id="A0A562MAZ4"/>
<dbReference type="PANTHER" id="PTHR46268:SF15">
    <property type="entry name" value="UNIVERSAL STRESS PROTEIN HP_0031"/>
    <property type="match status" value="1"/>
</dbReference>
<dbReference type="PANTHER" id="PTHR46268">
    <property type="entry name" value="STRESS RESPONSE PROTEIN NHAX"/>
    <property type="match status" value="1"/>
</dbReference>
<dbReference type="EMBL" id="VLKT01000113">
    <property type="protein sequence ID" value="TWI17074.1"/>
    <property type="molecule type" value="Genomic_DNA"/>
</dbReference>
<name>A0A562MAZ4_9HYPH</name>
<evidence type="ECO:0008006" key="4">
    <source>
        <dbReference type="Google" id="ProtNLM"/>
    </source>
</evidence>
<proteinExistence type="inferred from homology"/>